<evidence type="ECO:0008006" key="10">
    <source>
        <dbReference type="Google" id="ProtNLM"/>
    </source>
</evidence>
<dbReference type="Gene3D" id="3.60.60.30">
    <property type="match status" value="1"/>
</dbReference>
<feature type="chain" id="PRO_5005189439" description="Phospholipase B-like" evidence="8">
    <location>
        <begin position="32"/>
        <end position="914"/>
    </location>
</feature>
<organism evidence="9">
    <name type="scientific">Chromera velia CCMP2878</name>
    <dbReference type="NCBI Taxonomy" id="1169474"/>
    <lineage>
        <taxon>Eukaryota</taxon>
        <taxon>Sar</taxon>
        <taxon>Alveolata</taxon>
        <taxon>Colpodellida</taxon>
        <taxon>Chromeraceae</taxon>
        <taxon>Chromera</taxon>
    </lineage>
</organism>
<keyword evidence="6" id="KW-0325">Glycoprotein</keyword>
<evidence type="ECO:0000256" key="3">
    <source>
        <dbReference type="ARBA" id="ARBA00022801"/>
    </source>
</evidence>
<evidence type="ECO:0000256" key="8">
    <source>
        <dbReference type="SAM" id="SignalP"/>
    </source>
</evidence>
<proteinExistence type="inferred from homology"/>
<dbReference type="EMBL" id="CDMZ01000748">
    <property type="protein sequence ID" value="CEM20702.1"/>
    <property type="molecule type" value="Genomic_DNA"/>
</dbReference>
<sequence>MVAATRGRFPSLPLLLLLAVLGSFHLSPVCALPLSSVSREEAPGKAREGIPVESLLEEGKTTLLVSSSTWEGGREVGGVNASADAVVSGSSSPVPLSLSVLERSRRAWSGLPAVPLFDVSTNVDILKFNASKGVSMNFEKGLRKFRLDIGESPESAIAWGRFLKERRGETGWSDLFVKAERGADPVLQAYGSGYVEGFLSAAEIGKFLSAIAKRMARSSPGRRLFSCARELFRQQVEYLQREVKFDAGRLQESPEDVYWQHIRFAFAQLWGIADGHNRHLREHQEALKKGPPVKRPPGSEEEGGGGESTSASSGISLSSVTSPSSESQKSGRDGDSRTATYRDRSPRFEFEDWNSFLQMNTTKLSEASLGAGEGEGHLSSLFLDLSDALLLNAFDELEALVVAMESKELEGKRLAEAVVRLTTNELDLLAGHLSLDPLKGSTAVSAPSTPLRGKFRIFKRVEIPLRGPHVTSTAGTAMSFPSHPGCLSSADQFFVLNSGLVLLGVPHVPRLPLWESFQQTLEEDVSMGKAERGWCPNLPAFAQAVDLPSPSFLPSAFHVIACNRIARTAAHWVTCGPSQNGGGSKVTPRLRQSPKKKNSLKSVALNAHSVKVERKLAASVGRLTLVPASTPPLGLLRKGHWVAVDYKKFQAGRGVGVGTIFGSWWKRGREKGNKGGKEMKTPSADVGEMTGVLSRDLTSIFLADRALSLPLVLPSPKRPSSSPSSSVLKSGSAPSSTGVLWNIQGPLLKFSEGISPSQGGEEQEENGDTTWEEEGEGEALKSLAFVSSSSSEADRLLLGEGEGSEGGQEEESARETEFLEELRHALSVRVKAAASREQGGVTSGFGWRALDAKVVNACIFREMQAEVRSFVPLGDQEGEDGGENENAEGEADWCQMTNEKTLVGTAELKDDSRC</sequence>
<evidence type="ECO:0000313" key="9">
    <source>
        <dbReference type="EMBL" id="CEM20702.1"/>
    </source>
</evidence>
<dbReference type="AlphaFoldDB" id="A0A0G4FYT8"/>
<dbReference type="VEuPathDB" id="CryptoDB:Cvel_19455"/>
<feature type="region of interest" description="Disordered" evidence="7">
    <location>
        <begin position="285"/>
        <end position="343"/>
    </location>
</feature>
<evidence type="ECO:0000256" key="2">
    <source>
        <dbReference type="ARBA" id="ARBA00022729"/>
    </source>
</evidence>
<evidence type="ECO:0000256" key="4">
    <source>
        <dbReference type="ARBA" id="ARBA00022963"/>
    </source>
</evidence>
<keyword evidence="2 8" id="KW-0732">Signal</keyword>
<feature type="signal peptide" evidence="8">
    <location>
        <begin position="1"/>
        <end position="31"/>
    </location>
</feature>
<feature type="region of interest" description="Disordered" evidence="7">
    <location>
        <begin position="579"/>
        <end position="598"/>
    </location>
</feature>
<evidence type="ECO:0000256" key="7">
    <source>
        <dbReference type="SAM" id="MobiDB-lite"/>
    </source>
</evidence>
<reference evidence="9" key="1">
    <citation type="submission" date="2014-11" db="EMBL/GenBank/DDBJ databases">
        <authorList>
            <person name="Otto D Thomas"/>
            <person name="Naeem Raeece"/>
        </authorList>
    </citation>
    <scope>NUCLEOTIDE SEQUENCE</scope>
</reference>
<evidence type="ECO:0000256" key="5">
    <source>
        <dbReference type="ARBA" id="ARBA00023098"/>
    </source>
</evidence>
<dbReference type="PANTHER" id="PTHR12370:SF3">
    <property type="entry name" value="PHOSPHOLIPASE B-LIKE 2-RELATED"/>
    <property type="match status" value="1"/>
</dbReference>
<dbReference type="GO" id="GO:0009395">
    <property type="term" value="P:phospholipid catabolic process"/>
    <property type="evidence" value="ECO:0007669"/>
    <property type="project" value="TreeGrafter"/>
</dbReference>
<evidence type="ECO:0000256" key="1">
    <source>
        <dbReference type="ARBA" id="ARBA00007835"/>
    </source>
</evidence>
<keyword evidence="5" id="KW-0443">Lipid metabolism</keyword>
<feature type="region of interest" description="Disordered" evidence="7">
    <location>
        <begin position="751"/>
        <end position="777"/>
    </location>
</feature>
<evidence type="ECO:0000256" key="6">
    <source>
        <dbReference type="ARBA" id="ARBA00023180"/>
    </source>
</evidence>
<dbReference type="PANTHER" id="PTHR12370">
    <property type="entry name" value="PHOSPHOLIPASE B-RELATED"/>
    <property type="match status" value="1"/>
</dbReference>
<comment type="similarity">
    <text evidence="1">Belongs to the phospholipase B-like family.</text>
</comment>
<dbReference type="GO" id="GO:0004620">
    <property type="term" value="F:phospholipase activity"/>
    <property type="evidence" value="ECO:0007669"/>
    <property type="project" value="InterPro"/>
</dbReference>
<keyword evidence="3" id="KW-0378">Hydrolase</keyword>
<feature type="region of interest" description="Disordered" evidence="7">
    <location>
        <begin position="712"/>
        <end position="735"/>
    </location>
</feature>
<dbReference type="Pfam" id="PF04916">
    <property type="entry name" value="Phospholip_B"/>
    <property type="match status" value="1"/>
</dbReference>
<keyword evidence="4" id="KW-0442">Lipid degradation</keyword>
<dbReference type="InterPro" id="IPR007000">
    <property type="entry name" value="PLipase_B-like"/>
</dbReference>
<dbReference type="GO" id="GO:0005576">
    <property type="term" value="C:extracellular region"/>
    <property type="evidence" value="ECO:0007669"/>
    <property type="project" value="TreeGrafter"/>
</dbReference>
<protein>
    <recommendedName>
        <fullName evidence="10">Phospholipase B-like</fullName>
    </recommendedName>
</protein>
<feature type="compositionally biased region" description="Acidic residues" evidence="7">
    <location>
        <begin position="761"/>
        <end position="777"/>
    </location>
</feature>
<feature type="compositionally biased region" description="Basic and acidic residues" evidence="7">
    <location>
        <begin position="329"/>
        <end position="343"/>
    </location>
</feature>
<feature type="compositionally biased region" description="Low complexity" evidence="7">
    <location>
        <begin position="308"/>
        <end position="328"/>
    </location>
</feature>
<name>A0A0G4FYT8_9ALVE</name>
<accession>A0A0G4FYT8</accession>
<gene>
    <name evidence="9" type="ORF">Cvel_19455</name>
</gene>